<accession>A0A166TX59</accession>
<dbReference type="EMBL" id="LROR01000037">
    <property type="protein sequence ID" value="OBR95636.1"/>
    <property type="molecule type" value="Genomic_DNA"/>
</dbReference>
<gene>
    <name evidence="2" type="ORF">CLCOS_14290</name>
    <name evidence="1" type="ORF">WX73_03408</name>
</gene>
<reference evidence="1 3" key="1">
    <citation type="journal article" date="2015" name="Biotechnol. Bioeng.">
        <title>Genome sequence and phenotypic characterization of Caulobacter segnis.</title>
        <authorList>
            <person name="Patel S."/>
            <person name="Fletcher B."/>
            <person name="Scott D.C."/>
            <person name="Ely B."/>
        </authorList>
    </citation>
    <scope>NUCLEOTIDE SEQUENCE [LARGE SCALE GENOMIC DNA]</scope>
    <source>
        <strain evidence="1 3">PS02</strain>
    </source>
</reference>
<dbReference type="Proteomes" id="UP000077384">
    <property type="component" value="Unassembled WGS sequence"/>
</dbReference>
<name>A0A166TX59_9CLOT</name>
<organism evidence="1 3">
    <name type="scientific">Clostridium coskatii</name>
    <dbReference type="NCBI Taxonomy" id="1705578"/>
    <lineage>
        <taxon>Bacteria</taxon>
        <taxon>Bacillati</taxon>
        <taxon>Bacillota</taxon>
        <taxon>Clostridia</taxon>
        <taxon>Eubacteriales</taxon>
        <taxon>Clostridiaceae</taxon>
        <taxon>Clostridium</taxon>
    </lineage>
</organism>
<comment type="caution">
    <text evidence="1">The sequence shown here is derived from an EMBL/GenBank/DDBJ whole genome shotgun (WGS) entry which is preliminary data.</text>
</comment>
<proteinExistence type="predicted"/>
<dbReference type="RefSeq" id="WP_063600320.1">
    <property type="nucleotide sequence ID" value="NZ_LITQ01000004.1"/>
</dbReference>
<sequence length="457" mass="51363">MADSSQPYNKIPYKNIYSCKYSNGISIIQPEYQVLPDGSTVNNPAYVSSLASSFWTYKFIIDCDMQMDGSIKSIGIPICHLIKSENIKVYERLDCNTVFNPVPFTLIKNDPSFYYAPKGFKWLKIENLKRYYRGVCVEYILEIFGNYVSSRQSLKIKTTYNIIKFTEDSILVPTCNSKGNLTVKKSCFTSIINNKAILKYKVNILNTGNTALNNVIYNDKIYIPTSFILGKIHINTSNLSIDRNIPGQILINGRFDIIKPGQMLTVIYSIPVENITKPKKYKIDSNVVVSAMYTSAHSVCSSNIDVVKLSSENHCSIINQNKVSFILTIWNTRYSPDTEVTIINYLFIPSGITLQFNNFGMYTATFGNKYDIVPINTNITGPQNIILTCRNLKILQDGCTYKAITFKVISSTIAGKITITNTLKSITLANPNSQVLIDIKNLSSTSNIDILPSVKCQ</sequence>
<protein>
    <recommendedName>
        <fullName evidence="5">DUF11 domain-containing protein</fullName>
    </recommendedName>
</protein>
<keyword evidence="4" id="KW-1185">Reference proteome</keyword>
<dbReference type="Proteomes" id="UP000093694">
    <property type="component" value="Unassembled WGS sequence"/>
</dbReference>
<evidence type="ECO:0008006" key="5">
    <source>
        <dbReference type="Google" id="ProtNLM"/>
    </source>
</evidence>
<evidence type="ECO:0000313" key="3">
    <source>
        <dbReference type="Proteomes" id="UP000077384"/>
    </source>
</evidence>
<dbReference type="EMBL" id="LITQ01000004">
    <property type="protein sequence ID" value="OAA94308.1"/>
    <property type="molecule type" value="Genomic_DNA"/>
</dbReference>
<reference evidence="2 4" key="2">
    <citation type="journal article" date="2016" name="Front. Microbiol.">
        <title>Industrial Acetogenic Biocatalysts: A Comparative Metabolic and Genomic Analysis.</title>
        <authorList>
            <person name="Bengelsdorf F."/>
            <person name="Poehlein A."/>
            <person name="Sonja S."/>
            <person name="Erz C."/>
            <person name="Hummel T."/>
            <person name="Hoffmeister S."/>
            <person name="Daniel R."/>
            <person name="Durre P."/>
        </authorList>
    </citation>
    <scope>NUCLEOTIDE SEQUENCE [LARGE SCALE GENOMIC DNA]</scope>
    <source>
        <strain evidence="2 4">PTA-10522</strain>
    </source>
</reference>
<dbReference type="PATRIC" id="fig|1705578.3.peg.3478"/>
<evidence type="ECO:0000313" key="2">
    <source>
        <dbReference type="EMBL" id="OBR95636.1"/>
    </source>
</evidence>
<evidence type="ECO:0000313" key="4">
    <source>
        <dbReference type="Proteomes" id="UP000093694"/>
    </source>
</evidence>
<dbReference type="AlphaFoldDB" id="A0A166TX59"/>
<evidence type="ECO:0000313" key="1">
    <source>
        <dbReference type="EMBL" id="OAA94308.1"/>
    </source>
</evidence>